<dbReference type="GO" id="GO:1903785">
    <property type="term" value="P:L-valine transmembrane transport"/>
    <property type="evidence" value="ECO:0007669"/>
    <property type="project" value="TreeGrafter"/>
</dbReference>
<keyword evidence="7 8" id="KW-0472">Membrane</keyword>
<keyword evidence="6 8" id="KW-1133">Transmembrane helix</keyword>
<dbReference type="AlphaFoldDB" id="A0AB34WXZ0"/>
<feature type="transmembrane region" description="Helical" evidence="8">
    <location>
        <begin position="164"/>
        <end position="181"/>
    </location>
</feature>
<evidence type="ECO:0000256" key="5">
    <source>
        <dbReference type="ARBA" id="ARBA00022692"/>
    </source>
</evidence>
<feature type="transmembrane region" description="Helical" evidence="8">
    <location>
        <begin position="142"/>
        <end position="159"/>
    </location>
</feature>
<dbReference type="InterPro" id="IPR011606">
    <property type="entry name" value="Brnchd-chn_aa_trnsp_permease"/>
</dbReference>
<evidence type="ECO:0000256" key="4">
    <source>
        <dbReference type="ARBA" id="ARBA00022475"/>
    </source>
</evidence>
<feature type="transmembrane region" description="Helical" evidence="8">
    <location>
        <begin position="7"/>
        <end position="32"/>
    </location>
</feature>
<dbReference type="PANTHER" id="PTHR34979">
    <property type="entry name" value="INNER MEMBRANE PROTEIN YGAZ"/>
    <property type="match status" value="1"/>
</dbReference>
<name>A0AB34WXZ0_9ACTO</name>
<keyword evidence="3" id="KW-0813">Transport</keyword>
<evidence type="ECO:0000256" key="7">
    <source>
        <dbReference type="ARBA" id="ARBA00023136"/>
    </source>
</evidence>
<evidence type="ECO:0000256" key="8">
    <source>
        <dbReference type="SAM" id="Phobius"/>
    </source>
</evidence>
<organism evidence="9 10">
    <name type="scientific">Varibaculum cambriense</name>
    <dbReference type="NCBI Taxonomy" id="184870"/>
    <lineage>
        <taxon>Bacteria</taxon>
        <taxon>Bacillati</taxon>
        <taxon>Actinomycetota</taxon>
        <taxon>Actinomycetes</taxon>
        <taxon>Actinomycetales</taxon>
        <taxon>Actinomycetaceae</taxon>
        <taxon>Varibaculum</taxon>
    </lineage>
</organism>
<dbReference type="EMBL" id="LSDN01000022">
    <property type="protein sequence ID" value="KXB79749.1"/>
    <property type="molecule type" value="Genomic_DNA"/>
</dbReference>
<sequence>MGYLPLGIAFGAFAVTQGFPIWLTILSAAIIYAGSMEFTAVSLILGGIDLFQIALTTLFVNFRHVFYGLSFPLRKIKSAPARLYAIHSLTDEAYALTVSHLGDKRLTGPVVLSINLLCHLYWVGGVTVGAFVGKALPFDTDFLGFALPALFVTLAIDAYRQSDYPLLGLAALACGLIGSIWCGKYMLITALSIFTVVVLLHCAWVMRRSPSGKEGA</sequence>
<accession>A0AB34WXZ0</accession>
<keyword evidence="5 8" id="KW-0812">Transmembrane</keyword>
<evidence type="ECO:0000256" key="1">
    <source>
        <dbReference type="ARBA" id="ARBA00004651"/>
    </source>
</evidence>
<feature type="transmembrane region" description="Helical" evidence="8">
    <location>
        <begin position="187"/>
        <end position="206"/>
    </location>
</feature>
<proteinExistence type="inferred from homology"/>
<evidence type="ECO:0000256" key="6">
    <source>
        <dbReference type="ARBA" id="ARBA00022989"/>
    </source>
</evidence>
<dbReference type="GO" id="GO:0005886">
    <property type="term" value="C:plasma membrane"/>
    <property type="evidence" value="ECO:0007669"/>
    <property type="project" value="UniProtKB-SubCell"/>
</dbReference>
<evidence type="ECO:0000256" key="3">
    <source>
        <dbReference type="ARBA" id="ARBA00022448"/>
    </source>
</evidence>
<reference evidence="9 10" key="1">
    <citation type="submission" date="2016-01" db="EMBL/GenBank/DDBJ databases">
        <authorList>
            <person name="Mitreva M."/>
            <person name="Pepin K.H."/>
            <person name="Mihindukulasuriya K.A."/>
            <person name="Fulton R."/>
            <person name="Fronick C."/>
            <person name="O'Laughlin M."/>
            <person name="Miner T."/>
            <person name="Herter B."/>
            <person name="Rosa B.A."/>
            <person name="Cordes M."/>
            <person name="Tomlinson C."/>
            <person name="Wollam A."/>
            <person name="Palsikar V.B."/>
            <person name="Mardis E.R."/>
            <person name="Wilson R.K."/>
        </authorList>
    </citation>
    <scope>NUCLEOTIDE SEQUENCE [LARGE SCALE GENOMIC DNA]</scope>
    <source>
        <strain evidence="9 10">DNF00696</strain>
    </source>
</reference>
<dbReference type="Proteomes" id="UP000070572">
    <property type="component" value="Unassembled WGS sequence"/>
</dbReference>
<evidence type="ECO:0000256" key="2">
    <source>
        <dbReference type="ARBA" id="ARBA00010735"/>
    </source>
</evidence>
<comment type="similarity">
    <text evidence="2">Belongs to the AzlC family.</text>
</comment>
<keyword evidence="4" id="KW-1003">Cell membrane</keyword>
<protein>
    <submittedName>
        <fullName evidence="9">Azaleucine resistance protein AzlC</fullName>
    </submittedName>
</protein>
<dbReference type="Pfam" id="PF03591">
    <property type="entry name" value="AzlC"/>
    <property type="match status" value="1"/>
</dbReference>
<evidence type="ECO:0000313" key="10">
    <source>
        <dbReference type="Proteomes" id="UP000070572"/>
    </source>
</evidence>
<feature type="transmembrane region" description="Helical" evidence="8">
    <location>
        <begin position="38"/>
        <end position="60"/>
    </location>
</feature>
<feature type="transmembrane region" description="Helical" evidence="8">
    <location>
        <begin position="110"/>
        <end position="136"/>
    </location>
</feature>
<dbReference type="PANTHER" id="PTHR34979:SF1">
    <property type="entry name" value="INNER MEMBRANE PROTEIN YGAZ"/>
    <property type="match status" value="1"/>
</dbReference>
<comment type="caution">
    <text evidence="9">The sequence shown here is derived from an EMBL/GenBank/DDBJ whole genome shotgun (WGS) entry which is preliminary data.</text>
</comment>
<gene>
    <name evidence="9" type="ORF">HMPREF1862_01667</name>
</gene>
<evidence type="ECO:0000313" key="9">
    <source>
        <dbReference type="EMBL" id="KXB79749.1"/>
    </source>
</evidence>
<comment type="subcellular location">
    <subcellularLocation>
        <location evidence="1">Cell membrane</location>
        <topology evidence="1">Multi-pass membrane protein</topology>
    </subcellularLocation>
</comment>